<dbReference type="InterPro" id="IPR013320">
    <property type="entry name" value="ConA-like_dom_sf"/>
</dbReference>
<organism evidence="1">
    <name type="scientific">marine metagenome</name>
    <dbReference type="NCBI Taxonomy" id="408172"/>
    <lineage>
        <taxon>unclassified sequences</taxon>
        <taxon>metagenomes</taxon>
        <taxon>ecological metagenomes</taxon>
    </lineage>
</organism>
<gene>
    <name evidence="1" type="ORF">METZ01_LOCUS394846</name>
</gene>
<evidence type="ECO:0000313" key="1">
    <source>
        <dbReference type="EMBL" id="SVD41992.1"/>
    </source>
</evidence>
<feature type="non-terminal residue" evidence="1">
    <location>
        <position position="1"/>
    </location>
</feature>
<dbReference type="Gene3D" id="2.60.120.200">
    <property type="match status" value="1"/>
</dbReference>
<feature type="non-terminal residue" evidence="1">
    <location>
        <position position="159"/>
    </location>
</feature>
<reference evidence="1" key="1">
    <citation type="submission" date="2018-05" db="EMBL/GenBank/DDBJ databases">
        <authorList>
            <person name="Lanie J.A."/>
            <person name="Ng W.-L."/>
            <person name="Kazmierczak K.M."/>
            <person name="Andrzejewski T.M."/>
            <person name="Davidsen T.M."/>
            <person name="Wayne K.J."/>
            <person name="Tettelin H."/>
            <person name="Glass J.I."/>
            <person name="Rusch D."/>
            <person name="Podicherti R."/>
            <person name="Tsui H.-C.T."/>
            <person name="Winkler M.E."/>
        </authorList>
    </citation>
    <scope>NUCLEOTIDE SEQUENCE</scope>
</reference>
<dbReference type="Pfam" id="PF09224">
    <property type="entry name" value="DUF1961"/>
    <property type="match status" value="1"/>
</dbReference>
<dbReference type="EMBL" id="UINC01149485">
    <property type="protein sequence ID" value="SVD41992.1"/>
    <property type="molecule type" value="Genomic_DNA"/>
</dbReference>
<dbReference type="SUPFAM" id="SSF49899">
    <property type="entry name" value="Concanavalin A-like lectins/glucanases"/>
    <property type="match status" value="1"/>
</dbReference>
<sequence length="159" mass="17962">MKFTPPYKGFAKLAVFIMALACSSCSTQTPSKFGVKTDKLIYQSVMDSAASVKDWVMEGPGHLKFSDGWMEMRSPNEEMHHVYWCPETLPSDFMAQWEMQNLHLEAGLCIVFFAATGLEGEDVMDSSLQKRDGKFSQYNNGALKNYHISYYAHNPKLPA</sequence>
<accession>A0A382V663</accession>
<name>A0A382V663_9ZZZZ</name>
<dbReference type="InterPro" id="IPR015305">
    <property type="entry name" value="DUF1961"/>
</dbReference>
<proteinExistence type="predicted"/>
<protein>
    <submittedName>
        <fullName evidence="1">Uncharacterized protein</fullName>
    </submittedName>
</protein>
<dbReference type="AlphaFoldDB" id="A0A382V663"/>